<proteinExistence type="predicted"/>
<evidence type="ECO:0000259" key="1">
    <source>
        <dbReference type="Pfam" id="PF12873"/>
    </source>
</evidence>
<evidence type="ECO:0000313" key="3">
    <source>
        <dbReference type="Proteomes" id="UP000711995"/>
    </source>
</evidence>
<dbReference type="Pfam" id="PF12873">
    <property type="entry name" value="DUF3825"/>
    <property type="match status" value="1"/>
</dbReference>
<keyword evidence="3" id="KW-1185">Reference proteome</keyword>
<protein>
    <submittedName>
        <fullName evidence="2">DUF3825 domain-containing protein</fullName>
    </submittedName>
</protein>
<sequence length="442" mass="52107">MLMLGDIISQLDKDWFACVEERNLRYLVESGRIPTGFQADHFWNFVAQAWQEADPYDRQCFDWFQENRSAFQFKISSPHNDKELIMLHLDKHKIFTNKLFLVNIKILRNDHLLQQERGEQSLPLTKWAFISFEKDLAKIAEIAQPETWQSVQDGQYAVINSESPYPRLKNYLQQTFRRLQEEQKIVSVIYDEKPYRAFNTGLISYDDKEIFLIFDPNYPNQEQPWKLYGVCTPGNGIGNEILHQAFQDFTPRAHFIQDYNQSALILDPNKPIDQQIPTISDDHFLDHLERWPIAVIERELTNDSIAYTLFQHLQTLDNTNGQSDHAWMEFKQYIISHMELKLRFKKSIEVALRSSWEYIALKPWLIACQYNFGRHEVELLLPLRLQGRMWVDLALVITASEGSYQYKGRTVLTREMAYNNARLLSPLSPDHWLRGTTATPIR</sequence>
<evidence type="ECO:0000313" key="2">
    <source>
        <dbReference type="EMBL" id="NIZ41452.1"/>
    </source>
</evidence>
<dbReference type="Proteomes" id="UP000711995">
    <property type="component" value="Unassembled WGS sequence"/>
</dbReference>
<name>A0A968GBF2_9SPIO</name>
<accession>A0A968GBF2</accession>
<dbReference type="InterPro" id="IPR024437">
    <property type="entry name" value="DUF3825"/>
</dbReference>
<organism evidence="2 3">
    <name type="scientific">Entomospira entomophila</name>
    <dbReference type="NCBI Taxonomy" id="2719988"/>
    <lineage>
        <taxon>Bacteria</taxon>
        <taxon>Pseudomonadati</taxon>
        <taxon>Spirochaetota</taxon>
        <taxon>Spirochaetia</taxon>
        <taxon>Spirochaetales</taxon>
        <taxon>Spirochaetaceae</taxon>
        <taxon>Entomospira</taxon>
    </lineage>
</organism>
<reference evidence="2 3" key="1">
    <citation type="submission" date="2020-03" db="EMBL/GenBank/DDBJ databases">
        <title>Spirochaetal bacteria isolated from arthropods constitute a novel genus Entomospira genus novum within the order Spirochaetales.</title>
        <authorList>
            <person name="Grana-Miraglia L."/>
            <person name="Sikutova S."/>
            <person name="Fingerle V."/>
            <person name="Sing A."/>
            <person name="Castillo-Ramirez S."/>
            <person name="Margos G."/>
            <person name="Rudolf I."/>
        </authorList>
    </citation>
    <scope>NUCLEOTIDE SEQUENCE [LARGE SCALE GENOMIC DNA]</scope>
    <source>
        <strain evidence="2 3">BR193</strain>
    </source>
</reference>
<comment type="caution">
    <text evidence="2">The sequence shown here is derived from an EMBL/GenBank/DDBJ whole genome shotgun (WGS) entry which is preliminary data.</text>
</comment>
<dbReference type="AlphaFoldDB" id="A0A968GBF2"/>
<gene>
    <name evidence="2" type="ORF">HCT14_08020</name>
</gene>
<dbReference type="RefSeq" id="WP_167701073.1">
    <property type="nucleotide sequence ID" value="NZ_CP118176.1"/>
</dbReference>
<feature type="domain" description="DUF3825" evidence="1">
    <location>
        <begin position="140"/>
        <end position="428"/>
    </location>
</feature>
<dbReference type="EMBL" id="JAATLJ010000003">
    <property type="protein sequence ID" value="NIZ41452.1"/>
    <property type="molecule type" value="Genomic_DNA"/>
</dbReference>